<organism evidence="2 3">
    <name type="scientific">Lucilia cuprina</name>
    <name type="common">Green bottle fly</name>
    <name type="synonym">Australian sheep blowfly</name>
    <dbReference type="NCBI Taxonomy" id="7375"/>
    <lineage>
        <taxon>Eukaryota</taxon>
        <taxon>Metazoa</taxon>
        <taxon>Ecdysozoa</taxon>
        <taxon>Arthropoda</taxon>
        <taxon>Hexapoda</taxon>
        <taxon>Insecta</taxon>
        <taxon>Pterygota</taxon>
        <taxon>Neoptera</taxon>
        <taxon>Endopterygota</taxon>
        <taxon>Diptera</taxon>
        <taxon>Brachycera</taxon>
        <taxon>Muscomorpha</taxon>
        <taxon>Oestroidea</taxon>
        <taxon>Calliphoridae</taxon>
        <taxon>Luciliinae</taxon>
        <taxon>Lucilia</taxon>
    </lineage>
</organism>
<dbReference type="EMBL" id="JRES01000147">
    <property type="protein sequence ID" value="KNC33799.1"/>
    <property type="molecule type" value="Genomic_DNA"/>
</dbReference>
<gene>
    <name evidence="2" type="ORF">FF38_10831</name>
</gene>
<feature type="transmembrane region" description="Helical" evidence="1">
    <location>
        <begin position="68"/>
        <end position="86"/>
    </location>
</feature>
<evidence type="ECO:0000313" key="3">
    <source>
        <dbReference type="Proteomes" id="UP000037069"/>
    </source>
</evidence>
<sequence>MKLSTTMFALIIYIAHMGLLIYAYNYYKNISSMLHLRLDHGCYALISLMVMSIAVSLFRILQDVETLPLKLMHAFLHMLAWSIMYYSLLDLKGPNWHFLHGYPAYIVYYGYFAQMAFGLFIFMALPSGKLRESLAAIHSVIGVWLYYCYIGIAITGFHNCSIYNNYQAPYKVETEQSGVENNACLKILNLYKHLLIFAAIFINFLLLFPYFQWDLIDPL</sequence>
<keyword evidence="1" id="KW-0472">Membrane</keyword>
<name>A0A0L0CQT5_LUCCU</name>
<evidence type="ECO:0000313" key="2">
    <source>
        <dbReference type="EMBL" id="KNC33799.1"/>
    </source>
</evidence>
<dbReference type="Proteomes" id="UP000037069">
    <property type="component" value="Unassembled WGS sequence"/>
</dbReference>
<dbReference type="AlphaFoldDB" id="A0A0L0CQT5"/>
<feature type="transmembrane region" description="Helical" evidence="1">
    <location>
        <begin position="44"/>
        <end position="61"/>
    </location>
</feature>
<comment type="caution">
    <text evidence="2">The sequence shown here is derived from an EMBL/GenBank/DDBJ whole genome shotgun (WGS) entry which is preliminary data.</text>
</comment>
<dbReference type="Gene3D" id="1.20.120.1770">
    <property type="match status" value="1"/>
</dbReference>
<feature type="transmembrane region" description="Helical" evidence="1">
    <location>
        <begin position="7"/>
        <end position="24"/>
    </location>
</feature>
<accession>A0A0L0CQT5</accession>
<reference evidence="2 3" key="1">
    <citation type="journal article" date="2015" name="Nat. Commun.">
        <title>Lucilia cuprina genome unlocks parasitic fly biology to underpin future interventions.</title>
        <authorList>
            <person name="Anstead C.A."/>
            <person name="Korhonen P.K."/>
            <person name="Young N.D."/>
            <person name="Hall R.S."/>
            <person name="Jex A.R."/>
            <person name="Murali S.C."/>
            <person name="Hughes D.S."/>
            <person name="Lee S.F."/>
            <person name="Perry T."/>
            <person name="Stroehlein A.J."/>
            <person name="Ansell B.R."/>
            <person name="Breugelmans B."/>
            <person name="Hofmann A."/>
            <person name="Qu J."/>
            <person name="Dugan S."/>
            <person name="Lee S.L."/>
            <person name="Chao H."/>
            <person name="Dinh H."/>
            <person name="Han Y."/>
            <person name="Doddapaneni H.V."/>
            <person name="Worley K.C."/>
            <person name="Muzny D.M."/>
            <person name="Ioannidis P."/>
            <person name="Waterhouse R.M."/>
            <person name="Zdobnov E.M."/>
            <person name="James P.J."/>
            <person name="Bagnall N.H."/>
            <person name="Kotze A.C."/>
            <person name="Gibbs R.A."/>
            <person name="Richards S."/>
            <person name="Batterham P."/>
            <person name="Gasser R.B."/>
        </authorList>
    </citation>
    <scope>NUCLEOTIDE SEQUENCE [LARGE SCALE GENOMIC DNA]</scope>
    <source>
        <strain evidence="2 3">LS</strain>
        <tissue evidence="2">Full body</tissue>
    </source>
</reference>
<protein>
    <recommendedName>
        <fullName evidence="4">Cytochrome b561 domain-containing protein</fullName>
    </recommendedName>
</protein>
<keyword evidence="3" id="KW-1185">Reference proteome</keyword>
<dbReference type="OrthoDB" id="8008008at2759"/>
<evidence type="ECO:0000256" key="1">
    <source>
        <dbReference type="SAM" id="Phobius"/>
    </source>
</evidence>
<evidence type="ECO:0008006" key="4">
    <source>
        <dbReference type="Google" id="ProtNLM"/>
    </source>
</evidence>
<feature type="transmembrane region" description="Helical" evidence="1">
    <location>
        <begin position="194"/>
        <end position="213"/>
    </location>
</feature>
<proteinExistence type="predicted"/>
<feature type="transmembrane region" description="Helical" evidence="1">
    <location>
        <begin position="106"/>
        <end position="125"/>
    </location>
</feature>
<keyword evidence="1" id="KW-1133">Transmembrane helix</keyword>
<keyword evidence="1" id="KW-0812">Transmembrane</keyword>